<evidence type="ECO:0000256" key="1">
    <source>
        <dbReference type="SAM" id="Phobius"/>
    </source>
</evidence>
<comment type="caution">
    <text evidence="3">The sequence shown here is derived from an EMBL/GenBank/DDBJ whole genome shotgun (WGS) entry which is preliminary data.</text>
</comment>
<feature type="domain" description="DUF6535" evidence="2">
    <location>
        <begin position="18"/>
        <end position="194"/>
    </location>
</feature>
<reference evidence="3" key="1">
    <citation type="submission" date="2023-03" db="EMBL/GenBank/DDBJ databases">
        <title>Massive genome expansion in bonnet fungi (Mycena s.s.) driven by repeated elements and novel gene families across ecological guilds.</title>
        <authorList>
            <consortium name="Lawrence Berkeley National Laboratory"/>
            <person name="Harder C.B."/>
            <person name="Miyauchi S."/>
            <person name="Viragh M."/>
            <person name="Kuo A."/>
            <person name="Thoen E."/>
            <person name="Andreopoulos B."/>
            <person name="Lu D."/>
            <person name="Skrede I."/>
            <person name="Drula E."/>
            <person name="Henrissat B."/>
            <person name="Morin E."/>
            <person name="Kohler A."/>
            <person name="Barry K."/>
            <person name="LaButti K."/>
            <person name="Morin E."/>
            <person name="Salamov A."/>
            <person name="Lipzen A."/>
            <person name="Mereny Z."/>
            <person name="Hegedus B."/>
            <person name="Baldrian P."/>
            <person name="Stursova M."/>
            <person name="Weitz H."/>
            <person name="Taylor A."/>
            <person name="Grigoriev I.V."/>
            <person name="Nagy L.G."/>
            <person name="Martin F."/>
            <person name="Kauserud H."/>
        </authorList>
    </citation>
    <scope>NUCLEOTIDE SEQUENCE</scope>
    <source>
        <strain evidence="3">CBHHK182m</strain>
    </source>
</reference>
<keyword evidence="4" id="KW-1185">Reference proteome</keyword>
<keyword evidence="1" id="KW-1133">Transmembrane helix</keyword>
<dbReference type="Proteomes" id="UP001215598">
    <property type="component" value="Unassembled WGS sequence"/>
</dbReference>
<accession>A0AAD7MQQ4</accession>
<organism evidence="3 4">
    <name type="scientific">Mycena metata</name>
    <dbReference type="NCBI Taxonomy" id="1033252"/>
    <lineage>
        <taxon>Eukaryota</taxon>
        <taxon>Fungi</taxon>
        <taxon>Dikarya</taxon>
        <taxon>Basidiomycota</taxon>
        <taxon>Agaricomycotina</taxon>
        <taxon>Agaricomycetes</taxon>
        <taxon>Agaricomycetidae</taxon>
        <taxon>Agaricales</taxon>
        <taxon>Marasmiineae</taxon>
        <taxon>Mycenaceae</taxon>
        <taxon>Mycena</taxon>
    </lineage>
</organism>
<feature type="transmembrane region" description="Helical" evidence="1">
    <location>
        <begin position="43"/>
        <end position="64"/>
    </location>
</feature>
<dbReference type="Pfam" id="PF20153">
    <property type="entry name" value="DUF6535"/>
    <property type="match status" value="1"/>
</dbReference>
<proteinExistence type="predicted"/>
<keyword evidence="1" id="KW-0812">Transmembrane</keyword>
<dbReference type="AlphaFoldDB" id="A0AAD7MQQ4"/>
<feature type="transmembrane region" description="Helical" evidence="1">
    <location>
        <begin position="173"/>
        <end position="194"/>
    </location>
</feature>
<dbReference type="InterPro" id="IPR045338">
    <property type="entry name" value="DUF6535"/>
</dbReference>
<feature type="non-terminal residue" evidence="3">
    <location>
        <position position="1"/>
    </location>
</feature>
<keyword evidence="1" id="KW-0472">Membrane</keyword>
<name>A0AAD7MQQ4_9AGAR</name>
<evidence type="ECO:0000259" key="2">
    <source>
        <dbReference type="Pfam" id="PF20153"/>
    </source>
</evidence>
<feature type="transmembrane region" description="Helical" evidence="1">
    <location>
        <begin position="115"/>
        <end position="138"/>
    </location>
</feature>
<sequence>DLSQQPIPEVPATSSSAWNALLQSTMTETVDPRVERWRGGLDALLVFLALFSAIVATFLVNSLAGLTEDNTSRTNKLLANLTEIVISLSGTPASKLNISYPVPFNPDSSDIRINAYWSLSLTFSLAIAALALGCRGFLNMVTWSRHKKTSDRLADIWTRWTGMNRLLRPVIEALGPLLIFPVFLFVLGVLDMLIST</sequence>
<dbReference type="EMBL" id="JARKIB010000177">
    <property type="protein sequence ID" value="KAJ7727763.1"/>
    <property type="molecule type" value="Genomic_DNA"/>
</dbReference>
<evidence type="ECO:0000313" key="4">
    <source>
        <dbReference type="Proteomes" id="UP001215598"/>
    </source>
</evidence>
<evidence type="ECO:0000313" key="3">
    <source>
        <dbReference type="EMBL" id="KAJ7727763.1"/>
    </source>
</evidence>
<protein>
    <recommendedName>
        <fullName evidence="2">DUF6535 domain-containing protein</fullName>
    </recommendedName>
</protein>
<feature type="non-terminal residue" evidence="3">
    <location>
        <position position="196"/>
    </location>
</feature>
<gene>
    <name evidence="3" type="ORF">B0H16DRAFT_1231849</name>
</gene>